<feature type="transmembrane region" description="Helical" evidence="7">
    <location>
        <begin position="120"/>
        <end position="138"/>
    </location>
</feature>
<keyword evidence="5 7" id="KW-1133">Transmembrane helix</keyword>
<feature type="transmembrane region" description="Helical" evidence="7">
    <location>
        <begin position="87"/>
        <end position="108"/>
    </location>
</feature>
<evidence type="ECO:0000256" key="6">
    <source>
        <dbReference type="ARBA" id="ARBA00023136"/>
    </source>
</evidence>
<reference evidence="8 9" key="1">
    <citation type="journal article" date="2017" name="Nature">
        <title>The Apostasia genome and the evolution of orchids.</title>
        <authorList>
            <person name="Zhang G.Q."/>
            <person name="Liu K.W."/>
            <person name="Li Z."/>
            <person name="Lohaus R."/>
            <person name="Hsiao Y.Y."/>
            <person name="Niu S.C."/>
            <person name="Wang J.Y."/>
            <person name="Lin Y.C."/>
            <person name="Xu Q."/>
            <person name="Chen L.J."/>
            <person name="Yoshida K."/>
            <person name="Fujiwara S."/>
            <person name="Wang Z.W."/>
            <person name="Zhang Y.Q."/>
            <person name="Mitsuda N."/>
            <person name="Wang M."/>
            <person name="Liu G.H."/>
            <person name="Pecoraro L."/>
            <person name="Huang H.X."/>
            <person name="Xiao X.J."/>
            <person name="Lin M."/>
            <person name="Wu X.Y."/>
            <person name="Wu W.L."/>
            <person name="Chen Y.Y."/>
            <person name="Chang S.B."/>
            <person name="Sakamoto S."/>
            <person name="Ohme-Takagi M."/>
            <person name="Yagi M."/>
            <person name="Zeng S.J."/>
            <person name="Shen C.Y."/>
            <person name="Yeh C.M."/>
            <person name="Luo Y.B."/>
            <person name="Tsai W.C."/>
            <person name="Van de Peer Y."/>
            <person name="Liu Z.J."/>
        </authorList>
    </citation>
    <scope>NUCLEOTIDE SEQUENCE [LARGE SCALE GENOMIC DNA]</scope>
    <source>
        <strain evidence="9">cv. Shenzhen</strain>
        <tissue evidence="8">Stem</tissue>
    </source>
</reference>
<organism evidence="8 9">
    <name type="scientific">Apostasia shenzhenica</name>
    <dbReference type="NCBI Taxonomy" id="1088818"/>
    <lineage>
        <taxon>Eukaryota</taxon>
        <taxon>Viridiplantae</taxon>
        <taxon>Streptophyta</taxon>
        <taxon>Embryophyta</taxon>
        <taxon>Tracheophyta</taxon>
        <taxon>Spermatophyta</taxon>
        <taxon>Magnoliopsida</taxon>
        <taxon>Liliopsida</taxon>
        <taxon>Asparagales</taxon>
        <taxon>Orchidaceae</taxon>
        <taxon>Apostasioideae</taxon>
        <taxon>Apostasia</taxon>
    </lineage>
</organism>
<proteinExistence type="inferred from homology"/>
<evidence type="ECO:0000313" key="9">
    <source>
        <dbReference type="Proteomes" id="UP000236161"/>
    </source>
</evidence>
<evidence type="ECO:0000313" key="8">
    <source>
        <dbReference type="EMBL" id="PKA58895.1"/>
    </source>
</evidence>
<keyword evidence="9" id="KW-1185">Reference proteome</keyword>
<dbReference type="PANTHER" id="PTHR38519:SF3">
    <property type="entry name" value="PRA1 FAMILY PROTEIN"/>
    <property type="match status" value="1"/>
</dbReference>
<keyword evidence="4 7" id="KW-0812">Transmembrane</keyword>
<keyword evidence="7" id="KW-0813">Transport</keyword>
<accession>A0A2I0ATL8</accession>
<dbReference type="AlphaFoldDB" id="A0A2I0ATL8"/>
<dbReference type="GO" id="GO:0016020">
    <property type="term" value="C:membrane"/>
    <property type="evidence" value="ECO:0007669"/>
    <property type="project" value="UniProtKB-SubCell"/>
</dbReference>
<evidence type="ECO:0000256" key="5">
    <source>
        <dbReference type="ARBA" id="ARBA00022989"/>
    </source>
</evidence>
<evidence type="ECO:0000256" key="2">
    <source>
        <dbReference type="ARBA" id="ARBA00004141"/>
    </source>
</evidence>
<evidence type="ECO:0000256" key="1">
    <source>
        <dbReference type="ARBA" id="ARBA00002501"/>
    </source>
</evidence>
<dbReference type="PANTHER" id="PTHR38519">
    <property type="entry name" value="PRA1 FAMILY PROTEIN"/>
    <property type="match status" value="1"/>
</dbReference>
<evidence type="ECO:0000256" key="7">
    <source>
        <dbReference type="RuleBase" id="RU363107"/>
    </source>
</evidence>
<dbReference type="InterPro" id="IPR004895">
    <property type="entry name" value="Prenylated_rab_accept_PRA1"/>
</dbReference>
<evidence type="ECO:0000256" key="4">
    <source>
        <dbReference type="ARBA" id="ARBA00022692"/>
    </source>
</evidence>
<comment type="function">
    <text evidence="1 7">May be involved in both secretory and endocytic intracellular trafficking in the endosomal/prevacuolar compartments.</text>
</comment>
<dbReference type="Pfam" id="PF03208">
    <property type="entry name" value="PRA1"/>
    <property type="match status" value="1"/>
</dbReference>
<comment type="similarity">
    <text evidence="3 7">Belongs to the PRA1 family.</text>
</comment>
<name>A0A2I0ATL8_9ASPA</name>
<keyword evidence="6 7" id="KW-0472">Membrane</keyword>
<dbReference type="GO" id="GO:0005783">
    <property type="term" value="C:endoplasmic reticulum"/>
    <property type="evidence" value="ECO:0007669"/>
    <property type="project" value="UniProtKB-ARBA"/>
</dbReference>
<dbReference type="EMBL" id="KZ451950">
    <property type="protein sequence ID" value="PKA58895.1"/>
    <property type="molecule type" value="Genomic_DNA"/>
</dbReference>
<feature type="transmembrane region" description="Helical" evidence="7">
    <location>
        <begin position="64"/>
        <end position="81"/>
    </location>
</feature>
<protein>
    <recommendedName>
        <fullName evidence="7">PRA1 family protein</fullName>
    </recommendedName>
</protein>
<dbReference type="OrthoDB" id="690149at2759"/>
<gene>
    <name evidence="8" type="ORF">AXF42_Ash000988</name>
</gene>
<sequence>MASHAGVLRPSVAISAAKAVADRANAHARSARRAISRFARPGVFSIPVSRSAATARVGRNLAGFRLHYAVLLWISLLASLFPSHRAAMLFLMAASKVALSYAVLLRVFPNSSLLRRFLDRRLVAGLFLAVVLVQVALAGAIGNLFLALAVAFPLVLAHAVFRISDDPALAGAAEDGKAAGVMAARSDKKDADLESGGVQVPNRSS</sequence>
<evidence type="ECO:0000256" key="3">
    <source>
        <dbReference type="ARBA" id="ARBA00006483"/>
    </source>
</evidence>
<dbReference type="Proteomes" id="UP000236161">
    <property type="component" value="Unassembled WGS sequence"/>
</dbReference>
<dbReference type="GO" id="GO:0016192">
    <property type="term" value="P:vesicle-mediated transport"/>
    <property type="evidence" value="ECO:0007669"/>
    <property type="project" value="UniProtKB-ARBA"/>
</dbReference>
<comment type="subcellular location">
    <subcellularLocation>
        <location evidence="2 7">Membrane</location>
        <topology evidence="2 7">Multi-pass membrane protein</topology>
    </subcellularLocation>
</comment>
<dbReference type="STRING" id="1088818.A0A2I0ATL8"/>